<dbReference type="Proteomes" id="UP000015101">
    <property type="component" value="Unassembled WGS sequence"/>
</dbReference>
<sequence length="188" mass="21027">MPVVKNLNNLTSEQLVKELRSRDVVIPLTSTSKKDVLINLYREHVLSRENRQNDSGDDNDDELAGSSLSSRISKKKLISKNLQTSLDDHRDVSNLSDSELYAKLKQFNSHIGPVTNTTRIVYQKKLQRYLNRAAYSDDDDDDDIEMEVDDNDAGDDDNDDGGVVEGDDDDDDGGEGEGEIRPVNEPLS</sequence>
<reference evidence="3 5" key="2">
    <citation type="journal article" date="2013" name="Nature">
        <title>Insights into bilaterian evolution from three spiralian genomes.</title>
        <authorList>
            <person name="Simakov O."/>
            <person name="Marletaz F."/>
            <person name="Cho S.J."/>
            <person name="Edsinger-Gonzales E."/>
            <person name="Havlak P."/>
            <person name="Hellsten U."/>
            <person name="Kuo D.H."/>
            <person name="Larsson T."/>
            <person name="Lv J."/>
            <person name="Arendt D."/>
            <person name="Savage R."/>
            <person name="Osoegawa K."/>
            <person name="de Jong P."/>
            <person name="Grimwood J."/>
            <person name="Chapman J.A."/>
            <person name="Shapiro H."/>
            <person name="Aerts A."/>
            <person name="Otillar R.P."/>
            <person name="Terry A.Y."/>
            <person name="Boore J.L."/>
            <person name="Grigoriev I.V."/>
            <person name="Lindberg D.R."/>
            <person name="Seaver E.C."/>
            <person name="Weisblat D.A."/>
            <person name="Putnam N.H."/>
            <person name="Rokhsar D.S."/>
        </authorList>
    </citation>
    <scope>NUCLEOTIDE SEQUENCE</scope>
</reference>
<dbReference type="SMART" id="SM00540">
    <property type="entry name" value="LEM"/>
    <property type="match status" value="1"/>
</dbReference>
<evidence type="ECO:0000313" key="5">
    <source>
        <dbReference type="Proteomes" id="UP000015101"/>
    </source>
</evidence>
<dbReference type="AlphaFoldDB" id="T1FWH6"/>
<dbReference type="OMA" id="LTHECPF"/>
<dbReference type="SUPFAM" id="SSF63451">
    <property type="entry name" value="LEM domain"/>
    <property type="match status" value="1"/>
</dbReference>
<dbReference type="FunFam" id="1.10.720.40:FF:000001">
    <property type="entry name" value="LEM domain containing 2, isoform CRA_a"/>
    <property type="match status" value="1"/>
</dbReference>
<keyword evidence="5" id="KW-1185">Reference proteome</keyword>
<dbReference type="Gene3D" id="1.10.720.40">
    <property type="match status" value="2"/>
</dbReference>
<dbReference type="EMBL" id="KB095830">
    <property type="protein sequence ID" value="ESO11295.1"/>
    <property type="molecule type" value="Genomic_DNA"/>
</dbReference>
<evidence type="ECO:0000313" key="3">
    <source>
        <dbReference type="EMBL" id="ESO11295.1"/>
    </source>
</evidence>
<feature type="region of interest" description="Disordered" evidence="1">
    <location>
        <begin position="133"/>
        <end position="188"/>
    </location>
</feature>
<dbReference type="OrthoDB" id="6363067at2759"/>
<dbReference type="PANTHER" id="PTHR12019:SF9">
    <property type="entry name" value="THYMOPOIETIN"/>
    <property type="match status" value="1"/>
</dbReference>
<reference evidence="5" key="1">
    <citation type="submission" date="2012-12" db="EMBL/GenBank/DDBJ databases">
        <authorList>
            <person name="Hellsten U."/>
            <person name="Grimwood J."/>
            <person name="Chapman J.A."/>
            <person name="Shapiro H."/>
            <person name="Aerts A."/>
            <person name="Otillar R.P."/>
            <person name="Terry A.Y."/>
            <person name="Boore J.L."/>
            <person name="Simakov O."/>
            <person name="Marletaz F."/>
            <person name="Cho S.-J."/>
            <person name="Edsinger-Gonzales E."/>
            <person name="Havlak P."/>
            <person name="Kuo D.-H."/>
            <person name="Larsson T."/>
            <person name="Lv J."/>
            <person name="Arendt D."/>
            <person name="Savage R."/>
            <person name="Osoegawa K."/>
            <person name="de Jong P."/>
            <person name="Lindberg D.R."/>
            <person name="Seaver E.C."/>
            <person name="Weisblat D.A."/>
            <person name="Putnam N.H."/>
            <person name="Grigoriev I.V."/>
            <person name="Rokhsar D.S."/>
        </authorList>
    </citation>
    <scope>NUCLEOTIDE SEQUENCE</scope>
</reference>
<evidence type="ECO:0000256" key="1">
    <source>
        <dbReference type="SAM" id="MobiDB-lite"/>
    </source>
</evidence>
<proteinExistence type="predicted"/>
<dbReference type="HOGENOM" id="CLU_1442541_0_0_1"/>
<accession>T1FWH6</accession>
<dbReference type="InterPro" id="IPR011015">
    <property type="entry name" value="LEM/LEM-like_dom_sf"/>
</dbReference>
<dbReference type="CTD" id="20213171"/>
<dbReference type="GeneID" id="20213171"/>
<gene>
    <name evidence="4" type="primary">20213171</name>
    <name evidence="3" type="ORF">HELRODRAFT_194852</name>
</gene>
<dbReference type="CDD" id="cd12934">
    <property type="entry name" value="LEM"/>
    <property type="match status" value="1"/>
</dbReference>
<dbReference type="Pfam" id="PF03020">
    <property type="entry name" value="LEM"/>
    <property type="match status" value="1"/>
</dbReference>
<dbReference type="InParanoid" id="T1FWH6"/>
<dbReference type="KEGG" id="hro:HELRODRAFT_194852"/>
<dbReference type="EnsemblMetazoa" id="HelroT194852">
    <property type="protein sequence ID" value="HelroP194852"/>
    <property type="gene ID" value="HelroG194852"/>
</dbReference>
<dbReference type="PANTHER" id="PTHR12019">
    <property type="entry name" value="LAMINA-ASSOCIATED POLYPEPTIDE THYMOPOIETIN"/>
    <property type="match status" value="1"/>
</dbReference>
<dbReference type="InterPro" id="IPR003887">
    <property type="entry name" value="LEM_dom"/>
</dbReference>
<dbReference type="EMBL" id="AMQM01008702">
    <property type="status" value="NOT_ANNOTATED_CDS"/>
    <property type="molecule type" value="Genomic_DNA"/>
</dbReference>
<feature type="domain" description="LEM" evidence="2">
    <location>
        <begin position="89"/>
        <end position="133"/>
    </location>
</feature>
<name>T1FWH6_HELRO</name>
<reference evidence="4" key="3">
    <citation type="submission" date="2015-06" db="UniProtKB">
        <authorList>
            <consortium name="EnsemblMetazoa"/>
        </authorList>
    </citation>
    <scope>IDENTIFICATION</scope>
</reference>
<dbReference type="PROSITE" id="PS50954">
    <property type="entry name" value="LEM"/>
    <property type="match status" value="1"/>
</dbReference>
<evidence type="ECO:0000259" key="2">
    <source>
        <dbReference type="PROSITE" id="PS50954"/>
    </source>
</evidence>
<organism evidence="4 5">
    <name type="scientific">Helobdella robusta</name>
    <name type="common">Californian leech</name>
    <dbReference type="NCBI Taxonomy" id="6412"/>
    <lineage>
        <taxon>Eukaryota</taxon>
        <taxon>Metazoa</taxon>
        <taxon>Spiralia</taxon>
        <taxon>Lophotrochozoa</taxon>
        <taxon>Annelida</taxon>
        <taxon>Clitellata</taxon>
        <taxon>Hirudinea</taxon>
        <taxon>Rhynchobdellida</taxon>
        <taxon>Glossiphoniidae</taxon>
        <taxon>Helobdella</taxon>
    </lineage>
</organism>
<evidence type="ECO:0000313" key="4">
    <source>
        <dbReference type="EnsemblMetazoa" id="HelroP194852"/>
    </source>
</evidence>
<feature type="compositionally biased region" description="Acidic residues" evidence="1">
    <location>
        <begin position="136"/>
        <end position="177"/>
    </location>
</feature>
<dbReference type="RefSeq" id="XP_009010585.1">
    <property type="nucleotide sequence ID" value="XM_009012337.1"/>
</dbReference>
<protein>
    <recommendedName>
        <fullName evidence="2">LEM domain-containing protein</fullName>
    </recommendedName>
</protein>
<dbReference type="InterPro" id="IPR051656">
    <property type="entry name" value="LEM_domain"/>
</dbReference>